<reference evidence="2" key="1">
    <citation type="submission" date="2022-12" db="EMBL/GenBank/DDBJ databases">
        <title>Genome sequence of HCMS5-2.</title>
        <authorList>
            <person name="Woo H."/>
        </authorList>
    </citation>
    <scope>NUCLEOTIDE SEQUENCE</scope>
    <source>
        <strain evidence="2">HCMS5-2</strain>
    </source>
</reference>
<evidence type="ECO:0000313" key="2">
    <source>
        <dbReference type="EMBL" id="MCZ4245038.1"/>
    </source>
</evidence>
<feature type="transmembrane region" description="Helical" evidence="1">
    <location>
        <begin position="214"/>
        <end position="238"/>
    </location>
</feature>
<gene>
    <name evidence="2" type="ORF">O0955_13580</name>
</gene>
<sequence>MEFFLLLIAIPALTLSFLLGFILAIINFRRKKLSIEIIAWICTSILIISNLILLFNSSPLGIFPMGVIDSQVFSIPIFLLLFLLFQYRSDQAKDIQTFRFFYTLKSFCLTQILSAFISITVSMLYSNQSLSLDKPENRQMLSYFISGFNLILYTALLTVIVYRYLKTVSPLPVMKSLFTESLTLVIVIIMANEIWGITTTILRFHNIEWLNITYLLTTTVFVAFECAVSALIGSYLHLSKADKDSV</sequence>
<proteinExistence type="predicted"/>
<feature type="transmembrane region" description="Helical" evidence="1">
    <location>
        <begin position="61"/>
        <end position="85"/>
    </location>
</feature>
<protein>
    <submittedName>
        <fullName evidence="2">Uncharacterized protein</fullName>
    </submittedName>
</protein>
<feature type="transmembrane region" description="Helical" evidence="1">
    <location>
        <begin position="37"/>
        <end position="55"/>
    </location>
</feature>
<keyword evidence="3" id="KW-1185">Reference proteome</keyword>
<feature type="transmembrane region" description="Helical" evidence="1">
    <location>
        <begin position="177"/>
        <end position="202"/>
    </location>
</feature>
<dbReference type="EMBL" id="JAPWGM010000004">
    <property type="protein sequence ID" value="MCZ4245038.1"/>
    <property type="molecule type" value="Genomic_DNA"/>
</dbReference>
<dbReference type="Proteomes" id="UP001144347">
    <property type="component" value="Unassembled WGS sequence"/>
</dbReference>
<feature type="transmembrane region" description="Helical" evidence="1">
    <location>
        <begin position="145"/>
        <end position="165"/>
    </location>
</feature>
<dbReference type="RefSeq" id="WP_269428090.1">
    <property type="nucleotide sequence ID" value="NZ_JAPWGM010000004.1"/>
</dbReference>
<keyword evidence="1" id="KW-0812">Transmembrane</keyword>
<evidence type="ECO:0000313" key="3">
    <source>
        <dbReference type="Proteomes" id="UP001144347"/>
    </source>
</evidence>
<keyword evidence="1" id="KW-0472">Membrane</keyword>
<organism evidence="2 3">
    <name type="scientific">Pedobacter punctiformis</name>
    <dbReference type="NCBI Taxonomy" id="3004097"/>
    <lineage>
        <taxon>Bacteria</taxon>
        <taxon>Pseudomonadati</taxon>
        <taxon>Bacteroidota</taxon>
        <taxon>Sphingobacteriia</taxon>
        <taxon>Sphingobacteriales</taxon>
        <taxon>Sphingobacteriaceae</taxon>
        <taxon>Pedobacter</taxon>
    </lineage>
</organism>
<feature type="transmembrane region" description="Helical" evidence="1">
    <location>
        <begin position="106"/>
        <end position="125"/>
    </location>
</feature>
<evidence type="ECO:0000256" key="1">
    <source>
        <dbReference type="SAM" id="Phobius"/>
    </source>
</evidence>
<name>A0ABT4LAV2_9SPHI</name>
<comment type="caution">
    <text evidence="2">The sequence shown here is derived from an EMBL/GenBank/DDBJ whole genome shotgun (WGS) entry which is preliminary data.</text>
</comment>
<accession>A0ABT4LAV2</accession>
<keyword evidence="1" id="KW-1133">Transmembrane helix</keyword>
<feature type="transmembrane region" description="Helical" evidence="1">
    <location>
        <begin position="6"/>
        <end position="25"/>
    </location>
</feature>